<evidence type="ECO:0000256" key="8">
    <source>
        <dbReference type="ARBA" id="ARBA00023160"/>
    </source>
</evidence>
<evidence type="ECO:0000256" key="4">
    <source>
        <dbReference type="ARBA" id="ARBA00022857"/>
    </source>
</evidence>
<gene>
    <name evidence="12" type="ORF">MOX91_08360</name>
</gene>
<protein>
    <recommendedName>
        <fullName evidence="9">enoyl-[acyl-carrier-protein] reductase</fullName>
        <ecNumber evidence="9">1.3.1.104</ecNumber>
    </recommendedName>
</protein>
<comment type="catalytic activity">
    <reaction evidence="10">
        <text>a 2,3-saturated acyl-[ACP] + NADP(+) = a (2E)-enoyl-[ACP] + NADPH + H(+)</text>
        <dbReference type="Rhea" id="RHEA:22564"/>
        <dbReference type="Rhea" id="RHEA-COMP:9925"/>
        <dbReference type="Rhea" id="RHEA-COMP:9926"/>
        <dbReference type="ChEBI" id="CHEBI:15378"/>
        <dbReference type="ChEBI" id="CHEBI:57783"/>
        <dbReference type="ChEBI" id="CHEBI:58349"/>
        <dbReference type="ChEBI" id="CHEBI:78784"/>
        <dbReference type="ChEBI" id="CHEBI:78785"/>
        <dbReference type="EC" id="1.3.1.104"/>
    </reaction>
</comment>
<dbReference type="Proteomes" id="UP001275932">
    <property type="component" value="Unassembled WGS sequence"/>
</dbReference>
<dbReference type="CDD" id="cd08290">
    <property type="entry name" value="ETR"/>
    <property type="match status" value="1"/>
</dbReference>
<evidence type="ECO:0000256" key="6">
    <source>
        <dbReference type="ARBA" id="ARBA00023002"/>
    </source>
</evidence>
<dbReference type="InterPro" id="IPR036291">
    <property type="entry name" value="NAD(P)-bd_dom_sf"/>
</dbReference>
<keyword evidence="4" id="KW-0521">NADP</keyword>
<evidence type="ECO:0000256" key="3">
    <source>
        <dbReference type="ARBA" id="ARBA00022832"/>
    </source>
</evidence>
<sequence>MKTIRAVHRAYGVPCEVLNAEEVEIGSPSSGQVLVKLLRASVNPSDMGMIGGSYGRLRELPAIAGREAVGEVAEVADGVQNVKVGDIVRIPEEPGAWSQYTICDAKDLMVLPKGLDLDMLAMSFVNPPTALLILEEFCELKAGDWVIQNGAGSALGYFMIQMCRLRGIKTINLLRNAKSKEADLKAIGADIVIDESEFDAKKLKDLTGGGLPILGLNQIGGTSVSNMIKAMGFGGTIATVGAMTSELVRFPTRFLIFNDLRLRGFWWDKWQRTHSKEQKDAVFAKIFKMIEDGSLRAPVDKIYPLSQIKDAMKRAAEGGRKGKVLLSF</sequence>
<evidence type="ECO:0000256" key="10">
    <source>
        <dbReference type="ARBA" id="ARBA00048843"/>
    </source>
</evidence>
<dbReference type="InterPro" id="IPR011032">
    <property type="entry name" value="GroES-like_sf"/>
</dbReference>
<dbReference type="PANTHER" id="PTHR43981">
    <property type="entry name" value="ENOYL-[ACYL-CARRIER-PROTEIN] REDUCTASE, MITOCHONDRIAL"/>
    <property type="match status" value="1"/>
</dbReference>
<organism evidence="12 13">
    <name type="scientific">Intestinicryptomonas porci</name>
    <dbReference type="NCBI Taxonomy" id="2926320"/>
    <lineage>
        <taxon>Bacteria</taxon>
        <taxon>Pseudomonadati</taxon>
        <taxon>Verrucomicrobiota</taxon>
        <taxon>Opitutia</taxon>
        <taxon>Opitutales</taxon>
        <taxon>Intestinicryptomonaceae</taxon>
        <taxon>Intestinicryptomonas</taxon>
    </lineage>
</organism>
<dbReference type="Pfam" id="PF00107">
    <property type="entry name" value="ADH_zinc_N"/>
    <property type="match status" value="1"/>
</dbReference>
<dbReference type="Gene3D" id="3.90.180.10">
    <property type="entry name" value="Medium-chain alcohol dehydrogenases, catalytic domain"/>
    <property type="match status" value="1"/>
</dbReference>
<dbReference type="InterPro" id="IPR013149">
    <property type="entry name" value="ADH-like_C"/>
</dbReference>
<proteinExistence type="inferred from homology"/>
<dbReference type="RefSeq" id="WP_370397636.1">
    <property type="nucleotide sequence ID" value="NZ_JALBUT010000010.1"/>
</dbReference>
<dbReference type="InterPro" id="IPR051034">
    <property type="entry name" value="Mito_Enoyl-ACP_Reductase"/>
</dbReference>
<evidence type="ECO:0000256" key="2">
    <source>
        <dbReference type="ARBA" id="ARBA00022516"/>
    </source>
</evidence>
<dbReference type="SUPFAM" id="SSF50129">
    <property type="entry name" value="GroES-like"/>
    <property type="match status" value="1"/>
</dbReference>
<dbReference type="EMBL" id="JALBUT010000010">
    <property type="protein sequence ID" value="MDX8416181.1"/>
    <property type="molecule type" value="Genomic_DNA"/>
</dbReference>
<keyword evidence="8" id="KW-0275">Fatty acid biosynthesis</keyword>
<reference evidence="12 13" key="1">
    <citation type="submission" date="2022-03" db="EMBL/GenBank/DDBJ databases">
        <title>Novel taxa within the pig intestine.</title>
        <authorList>
            <person name="Wylensek D."/>
            <person name="Bishof K."/>
            <person name="Afrizal A."/>
            <person name="Clavel T."/>
        </authorList>
    </citation>
    <scope>NUCLEOTIDE SEQUENCE [LARGE SCALE GENOMIC DNA]</scope>
    <source>
        <strain evidence="12 13">CLA-KB-P66</strain>
    </source>
</reference>
<comment type="similarity">
    <text evidence="1">Belongs to the zinc-containing alcohol dehydrogenase family. Quinone oxidoreductase subfamily.</text>
</comment>
<evidence type="ECO:0000259" key="11">
    <source>
        <dbReference type="SMART" id="SM00829"/>
    </source>
</evidence>
<dbReference type="SMART" id="SM00829">
    <property type="entry name" value="PKS_ER"/>
    <property type="match status" value="1"/>
</dbReference>
<keyword evidence="13" id="KW-1185">Reference proteome</keyword>
<evidence type="ECO:0000256" key="5">
    <source>
        <dbReference type="ARBA" id="ARBA00022946"/>
    </source>
</evidence>
<dbReference type="SUPFAM" id="SSF51735">
    <property type="entry name" value="NAD(P)-binding Rossmann-fold domains"/>
    <property type="match status" value="1"/>
</dbReference>
<evidence type="ECO:0000256" key="7">
    <source>
        <dbReference type="ARBA" id="ARBA00023098"/>
    </source>
</evidence>
<accession>A0ABU4WHZ2</accession>
<dbReference type="InterPro" id="IPR013154">
    <property type="entry name" value="ADH-like_N"/>
</dbReference>
<dbReference type="Gene3D" id="3.40.50.720">
    <property type="entry name" value="NAD(P)-binding Rossmann-like Domain"/>
    <property type="match status" value="1"/>
</dbReference>
<keyword evidence="6" id="KW-0560">Oxidoreductase</keyword>
<keyword evidence="2" id="KW-0444">Lipid biosynthesis</keyword>
<keyword evidence="7" id="KW-0443">Lipid metabolism</keyword>
<evidence type="ECO:0000313" key="12">
    <source>
        <dbReference type="EMBL" id="MDX8416181.1"/>
    </source>
</evidence>
<dbReference type="InterPro" id="IPR020843">
    <property type="entry name" value="ER"/>
</dbReference>
<comment type="caution">
    <text evidence="12">The sequence shown here is derived from an EMBL/GenBank/DDBJ whole genome shotgun (WGS) entry which is preliminary data.</text>
</comment>
<dbReference type="PANTHER" id="PTHR43981:SF2">
    <property type="entry name" value="ENOYL-[ACYL-CARRIER-PROTEIN] REDUCTASE, MITOCHONDRIAL"/>
    <property type="match status" value="1"/>
</dbReference>
<feature type="domain" description="Enoyl reductase (ER)" evidence="11">
    <location>
        <begin position="12"/>
        <end position="326"/>
    </location>
</feature>
<dbReference type="Pfam" id="PF08240">
    <property type="entry name" value="ADH_N"/>
    <property type="match status" value="1"/>
</dbReference>
<dbReference type="EC" id="1.3.1.104" evidence="9"/>
<evidence type="ECO:0000313" key="13">
    <source>
        <dbReference type="Proteomes" id="UP001275932"/>
    </source>
</evidence>
<keyword evidence="5" id="KW-0809">Transit peptide</keyword>
<keyword evidence="3" id="KW-0276">Fatty acid metabolism</keyword>
<evidence type="ECO:0000256" key="1">
    <source>
        <dbReference type="ARBA" id="ARBA00010371"/>
    </source>
</evidence>
<name>A0ABU4WHZ2_9BACT</name>
<evidence type="ECO:0000256" key="9">
    <source>
        <dbReference type="ARBA" id="ARBA00038963"/>
    </source>
</evidence>